<organism evidence="2 3">
    <name type="scientific">Neoarthrinium moseri</name>
    <dbReference type="NCBI Taxonomy" id="1658444"/>
    <lineage>
        <taxon>Eukaryota</taxon>
        <taxon>Fungi</taxon>
        <taxon>Dikarya</taxon>
        <taxon>Ascomycota</taxon>
        <taxon>Pezizomycotina</taxon>
        <taxon>Sordariomycetes</taxon>
        <taxon>Xylariomycetidae</taxon>
        <taxon>Amphisphaeriales</taxon>
        <taxon>Apiosporaceae</taxon>
        <taxon>Neoarthrinium</taxon>
    </lineage>
</organism>
<proteinExistence type="predicted"/>
<feature type="chain" id="PRO_5040481016" evidence="1">
    <location>
        <begin position="20"/>
        <end position="215"/>
    </location>
</feature>
<protein>
    <submittedName>
        <fullName evidence="2">Uncharacterized protein</fullName>
    </submittedName>
</protein>
<dbReference type="Proteomes" id="UP000829685">
    <property type="component" value="Unassembled WGS sequence"/>
</dbReference>
<gene>
    <name evidence="2" type="ORF">JX265_003697</name>
</gene>
<evidence type="ECO:0000313" key="3">
    <source>
        <dbReference type="Proteomes" id="UP000829685"/>
    </source>
</evidence>
<feature type="signal peptide" evidence="1">
    <location>
        <begin position="1"/>
        <end position="19"/>
    </location>
</feature>
<evidence type="ECO:0000313" key="2">
    <source>
        <dbReference type="EMBL" id="KAI1877689.1"/>
    </source>
</evidence>
<name>A0A9P9WSQ7_9PEZI</name>
<sequence>MYLPTIIAVIALAAPTAYCRPGGEFDLVTRGGKCPGDQEWCGWDKSCKCDNLHQWDDRIKKCHYPPLQKPDCNRGQKPYCGREERDWCEYDDKNDKCWDDGHNKAFCCADDRDRDNHLKDKFDHHDRCRDTEIWDSDERKCRCPNGKVWRDNRCRHRAMNRPDCRNGEKPYCAKNQHDWCPWDESKRECSDTGRHVTFCCKEGKEQQWCDNHWGN</sequence>
<dbReference type="AlphaFoldDB" id="A0A9P9WSQ7"/>
<comment type="caution">
    <text evidence="2">The sequence shown here is derived from an EMBL/GenBank/DDBJ whole genome shotgun (WGS) entry which is preliminary data.</text>
</comment>
<dbReference type="EMBL" id="JAFIMR010000006">
    <property type="protein sequence ID" value="KAI1877689.1"/>
    <property type="molecule type" value="Genomic_DNA"/>
</dbReference>
<keyword evidence="3" id="KW-1185">Reference proteome</keyword>
<accession>A0A9P9WSQ7</accession>
<reference evidence="2" key="1">
    <citation type="submission" date="2021-03" db="EMBL/GenBank/DDBJ databases">
        <title>Revisited historic fungal species revealed as producer of novel bioactive compounds through whole genome sequencing and comparative genomics.</title>
        <authorList>
            <person name="Vignolle G.A."/>
            <person name="Hochenegger N."/>
            <person name="Mach R.L."/>
            <person name="Mach-Aigner A.R."/>
            <person name="Javad Rahimi M."/>
            <person name="Salim K.A."/>
            <person name="Chan C.M."/>
            <person name="Lim L.B.L."/>
            <person name="Cai F."/>
            <person name="Druzhinina I.S."/>
            <person name="U'Ren J.M."/>
            <person name="Derntl C."/>
        </authorList>
    </citation>
    <scope>NUCLEOTIDE SEQUENCE</scope>
    <source>
        <strain evidence="2">TUCIM 5799</strain>
    </source>
</reference>
<evidence type="ECO:0000256" key="1">
    <source>
        <dbReference type="SAM" id="SignalP"/>
    </source>
</evidence>
<keyword evidence="1" id="KW-0732">Signal</keyword>